<comment type="caution">
    <text evidence="2">The sequence shown here is derived from an EMBL/GenBank/DDBJ whole genome shotgun (WGS) entry which is preliminary data.</text>
</comment>
<dbReference type="PANTHER" id="PTHR43629">
    <property type="entry name" value="PEPTIDYL-PROLYL CIS-TRANS ISOMERASE"/>
    <property type="match status" value="1"/>
</dbReference>
<proteinExistence type="predicted"/>
<accession>A0ABV4WF43</accession>
<dbReference type="SUPFAM" id="SSF52821">
    <property type="entry name" value="Rhodanese/Cell cycle control phosphatase"/>
    <property type="match status" value="1"/>
</dbReference>
<sequence>MPEQSSHQSSGQISVDELANYLANSPEGLQLVDVREPQEIAIANLAGFQNFPLSQFNLWSEDIKNRLNPDAETLVLCHHGVRSAQMCQWLISQGFTNVKNIVGGIDAYSIAVDRKVPRY</sequence>
<dbReference type="PANTHER" id="PTHR43629:SF2">
    <property type="entry name" value="RHODANESE-LIKE_PPIC DOMAIN-CONTAINING PROTEIN 12, CHLOROPLASTIC"/>
    <property type="match status" value="1"/>
</dbReference>
<evidence type="ECO:0000313" key="3">
    <source>
        <dbReference type="Proteomes" id="UP001576780"/>
    </source>
</evidence>
<keyword evidence="3" id="KW-1185">Reference proteome</keyword>
<organism evidence="2 3">
    <name type="scientific">Floridaenema evergladense BLCC-F167</name>
    <dbReference type="NCBI Taxonomy" id="3153639"/>
    <lineage>
        <taxon>Bacteria</taxon>
        <taxon>Bacillati</taxon>
        <taxon>Cyanobacteriota</taxon>
        <taxon>Cyanophyceae</taxon>
        <taxon>Oscillatoriophycideae</taxon>
        <taxon>Aerosakkonematales</taxon>
        <taxon>Aerosakkonemataceae</taxon>
        <taxon>Floridanema</taxon>
        <taxon>Floridanema evergladense</taxon>
    </lineage>
</organism>
<dbReference type="Gene3D" id="3.40.250.10">
    <property type="entry name" value="Rhodanese-like domain"/>
    <property type="match status" value="1"/>
</dbReference>
<dbReference type="InterPro" id="IPR036873">
    <property type="entry name" value="Rhodanese-like_dom_sf"/>
</dbReference>
<reference evidence="2 3" key="1">
    <citation type="submission" date="2024-09" db="EMBL/GenBank/DDBJ databases">
        <title>Floridaenema gen nov. (Aerosakkonemataceae, Aerosakkonematales ord. nov., Cyanobacteria) from benthic tropical and subtropical fresh waters, with the description of four new species.</title>
        <authorList>
            <person name="Moretto J.A."/>
            <person name="Berthold D.E."/>
            <person name="Lefler F.W."/>
            <person name="Huang I.-S."/>
            <person name="Laughinghouse H. IV."/>
        </authorList>
    </citation>
    <scope>NUCLEOTIDE SEQUENCE [LARGE SCALE GENOMIC DNA]</scope>
    <source>
        <strain evidence="2 3">BLCC-F167</strain>
    </source>
</reference>
<dbReference type="Pfam" id="PF00581">
    <property type="entry name" value="Rhodanese"/>
    <property type="match status" value="1"/>
</dbReference>
<dbReference type="SMART" id="SM00450">
    <property type="entry name" value="RHOD"/>
    <property type="match status" value="1"/>
</dbReference>
<protein>
    <submittedName>
        <fullName evidence="2">Rhodanese-like domain-containing protein</fullName>
    </submittedName>
</protein>
<dbReference type="RefSeq" id="WP_413276162.1">
    <property type="nucleotide sequence ID" value="NZ_JBHFNT010000044.1"/>
</dbReference>
<evidence type="ECO:0000313" key="2">
    <source>
        <dbReference type="EMBL" id="MFB2833709.1"/>
    </source>
</evidence>
<dbReference type="EMBL" id="JBHFNT010000044">
    <property type="protein sequence ID" value="MFB2833709.1"/>
    <property type="molecule type" value="Genomic_DNA"/>
</dbReference>
<dbReference type="Proteomes" id="UP001576780">
    <property type="component" value="Unassembled WGS sequence"/>
</dbReference>
<dbReference type="InterPro" id="IPR001763">
    <property type="entry name" value="Rhodanese-like_dom"/>
</dbReference>
<feature type="domain" description="Rhodanese" evidence="1">
    <location>
        <begin position="25"/>
        <end position="117"/>
    </location>
</feature>
<dbReference type="PROSITE" id="PS50206">
    <property type="entry name" value="RHODANESE_3"/>
    <property type="match status" value="1"/>
</dbReference>
<evidence type="ECO:0000259" key="1">
    <source>
        <dbReference type="PROSITE" id="PS50206"/>
    </source>
</evidence>
<dbReference type="InterPro" id="IPR052204">
    <property type="entry name" value="PpiC/parvulin_rotamase"/>
</dbReference>
<gene>
    <name evidence="2" type="ORF">ACE1CA_04170</name>
</gene>
<name>A0ABV4WF43_9CYAN</name>